<sequence length="72" mass="7924">MKYFGLLVIFALIVSTYAGTDMGQFFEHFIKVGCGKYASSGSDTLMKICGSCLRYSVDVRKIDQGSCPNPRT</sequence>
<keyword evidence="1" id="KW-0732">Signal</keyword>
<evidence type="ECO:0000256" key="1">
    <source>
        <dbReference type="SAM" id="SignalP"/>
    </source>
</evidence>
<proteinExistence type="predicted"/>
<protein>
    <submittedName>
        <fullName evidence="2">Uncharacterized protein</fullName>
    </submittedName>
</protein>
<gene>
    <name evidence="2" type="ORF">HNY73_022105</name>
</gene>
<organism evidence="2 3">
    <name type="scientific">Argiope bruennichi</name>
    <name type="common">Wasp spider</name>
    <name type="synonym">Aranea bruennichi</name>
    <dbReference type="NCBI Taxonomy" id="94029"/>
    <lineage>
        <taxon>Eukaryota</taxon>
        <taxon>Metazoa</taxon>
        <taxon>Ecdysozoa</taxon>
        <taxon>Arthropoda</taxon>
        <taxon>Chelicerata</taxon>
        <taxon>Arachnida</taxon>
        <taxon>Araneae</taxon>
        <taxon>Araneomorphae</taxon>
        <taxon>Entelegynae</taxon>
        <taxon>Araneoidea</taxon>
        <taxon>Araneidae</taxon>
        <taxon>Argiope</taxon>
    </lineage>
</organism>
<name>A0A8T0E254_ARGBR</name>
<reference evidence="2" key="2">
    <citation type="submission" date="2020-06" db="EMBL/GenBank/DDBJ databases">
        <authorList>
            <person name="Sheffer M."/>
        </authorList>
    </citation>
    <scope>NUCLEOTIDE SEQUENCE</scope>
</reference>
<feature type="signal peptide" evidence="1">
    <location>
        <begin position="1"/>
        <end position="18"/>
    </location>
</feature>
<reference evidence="2" key="1">
    <citation type="journal article" date="2020" name="bioRxiv">
        <title>Chromosome-level reference genome of the European wasp spider Argiope bruennichi: a resource for studies on range expansion and evolutionary adaptation.</title>
        <authorList>
            <person name="Sheffer M.M."/>
            <person name="Hoppe A."/>
            <person name="Krehenwinkel H."/>
            <person name="Uhl G."/>
            <person name="Kuss A.W."/>
            <person name="Jensen L."/>
            <person name="Jensen C."/>
            <person name="Gillespie R.G."/>
            <person name="Hoff K.J."/>
            <person name="Prost S."/>
        </authorList>
    </citation>
    <scope>NUCLEOTIDE SEQUENCE</scope>
</reference>
<dbReference type="AlphaFoldDB" id="A0A8T0E254"/>
<comment type="caution">
    <text evidence="2">The sequence shown here is derived from an EMBL/GenBank/DDBJ whole genome shotgun (WGS) entry which is preliminary data.</text>
</comment>
<evidence type="ECO:0000313" key="2">
    <source>
        <dbReference type="EMBL" id="KAF8763981.1"/>
    </source>
</evidence>
<evidence type="ECO:0000313" key="3">
    <source>
        <dbReference type="Proteomes" id="UP000807504"/>
    </source>
</evidence>
<keyword evidence="3" id="KW-1185">Reference proteome</keyword>
<accession>A0A8T0E254</accession>
<dbReference type="Proteomes" id="UP000807504">
    <property type="component" value="Unassembled WGS sequence"/>
</dbReference>
<dbReference type="EMBL" id="JABXBU010002231">
    <property type="protein sequence ID" value="KAF8763981.1"/>
    <property type="molecule type" value="Genomic_DNA"/>
</dbReference>
<feature type="chain" id="PRO_5035842351" evidence="1">
    <location>
        <begin position="19"/>
        <end position="72"/>
    </location>
</feature>